<evidence type="ECO:0000313" key="2">
    <source>
        <dbReference type="EMBL" id="TDU26813.1"/>
    </source>
</evidence>
<organism evidence="2 3">
    <name type="scientific">Panacagrimonas perspica</name>
    <dbReference type="NCBI Taxonomy" id="381431"/>
    <lineage>
        <taxon>Bacteria</taxon>
        <taxon>Pseudomonadati</taxon>
        <taxon>Pseudomonadota</taxon>
        <taxon>Gammaproteobacteria</taxon>
        <taxon>Nevskiales</taxon>
        <taxon>Nevskiaceae</taxon>
        <taxon>Panacagrimonas</taxon>
    </lineage>
</organism>
<keyword evidence="3" id="KW-1185">Reference proteome</keyword>
<name>A0A4R7NZM8_9GAMM</name>
<accession>A0A4R7NZM8</accession>
<feature type="region of interest" description="Disordered" evidence="1">
    <location>
        <begin position="1"/>
        <end position="35"/>
    </location>
</feature>
<sequence>MDEDERVRNKPERERKCLMNAPQAGSPRGNRHRSPDEVRVALWIEEKLPDFVRATVCVSATRR</sequence>
<proteinExistence type="predicted"/>
<dbReference type="AlphaFoldDB" id="A0A4R7NZM8"/>
<gene>
    <name evidence="2" type="ORF">DFR24_3844</name>
</gene>
<feature type="compositionally biased region" description="Basic and acidic residues" evidence="1">
    <location>
        <begin position="1"/>
        <end position="17"/>
    </location>
</feature>
<reference evidence="2 3" key="1">
    <citation type="submission" date="2019-03" db="EMBL/GenBank/DDBJ databases">
        <title>Genomic Encyclopedia of Type Strains, Phase IV (KMG-IV): sequencing the most valuable type-strain genomes for metagenomic binning, comparative biology and taxonomic classification.</title>
        <authorList>
            <person name="Goeker M."/>
        </authorList>
    </citation>
    <scope>NUCLEOTIDE SEQUENCE [LARGE SCALE GENOMIC DNA]</scope>
    <source>
        <strain evidence="2 3">DSM 26377</strain>
    </source>
</reference>
<protein>
    <submittedName>
        <fullName evidence="2">Uncharacterized protein</fullName>
    </submittedName>
</protein>
<comment type="caution">
    <text evidence="2">The sequence shown here is derived from an EMBL/GenBank/DDBJ whole genome shotgun (WGS) entry which is preliminary data.</text>
</comment>
<dbReference type="EMBL" id="SOBT01000010">
    <property type="protein sequence ID" value="TDU26813.1"/>
    <property type="molecule type" value="Genomic_DNA"/>
</dbReference>
<dbReference type="Proteomes" id="UP000295341">
    <property type="component" value="Unassembled WGS sequence"/>
</dbReference>
<evidence type="ECO:0000313" key="3">
    <source>
        <dbReference type="Proteomes" id="UP000295341"/>
    </source>
</evidence>
<evidence type="ECO:0000256" key="1">
    <source>
        <dbReference type="SAM" id="MobiDB-lite"/>
    </source>
</evidence>